<dbReference type="STRING" id="587909.SAMN05421810_104210"/>
<name>A0A1I5V373_9PSEU</name>
<keyword evidence="2" id="KW-1185">Reference proteome</keyword>
<dbReference type="EMBL" id="FOWW01000004">
    <property type="protein sequence ID" value="SFQ01822.1"/>
    <property type="molecule type" value="Genomic_DNA"/>
</dbReference>
<reference evidence="2" key="1">
    <citation type="submission" date="2016-10" db="EMBL/GenBank/DDBJ databases">
        <authorList>
            <person name="Varghese N."/>
            <person name="Submissions S."/>
        </authorList>
    </citation>
    <scope>NUCLEOTIDE SEQUENCE [LARGE SCALE GENOMIC DNA]</scope>
    <source>
        <strain evidence="2">CGMCC 4.5579</strain>
    </source>
</reference>
<evidence type="ECO:0000313" key="2">
    <source>
        <dbReference type="Proteomes" id="UP000198727"/>
    </source>
</evidence>
<organism evidence="1 2">
    <name type="scientific">Amycolatopsis arida</name>
    <dbReference type="NCBI Taxonomy" id="587909"/>
    <lineage>
        <taxon>Bacteria</taxon>
        <taxon>Bacillati</taxon>
        <taxon>Actinomycetota</taxon>
        <taxon>Actinomycetes</taxon>
        <taxon>Pseudonocardiales</taxon>
        <taxon>Pseudonocardiaceae</taxon>
        <taxon>Amycolatopsis</taxon>
    </lineage>
</organism>
<accession>A0A1I5V373</accession>
<proteinExistence type="predicted"/>
<evidence type="ECO:0000313" key="1">
    <source>
        <dbReference type="EMBL" id="SFQ01822.1"/>
    </source>
</evidence>
<dbReference type="Gene3D" id="1.10.10.10">
    <property type="entry name" value="Winged helix-like DNA-binding domain superfamily/Winged helix DNA-binding domain"/>
    <property type="match status" value="1"/>
</dbReference>
<sequence>MSPMCDGRGERDRLLLHRTRLLVAVALFGMRWCRWSQIRAVVGEPAAIRTHLARLWLAGYVRVRRVDRVWWVRLTPVGFVRASAHLHWWHGVVVRTAEVLAALPPGVDEIGGDT</sequence>
<gene>
    <name evidence="1" type="ORF">SAMN05421810_104210</name>
</gene>
<protein>
    <recommendedName>
        <fullName evidence="3">Winged helix DNA-binding domain-containing protein</fullName>
    </recommendedName>
</protein>
<dbReference type="InterPro" id="IPR036390">
    <property type="entry name" value="WH_DNA-bd_sf"/>
</dbReference>
<dbReference type="SUPFAM" id="SSF46785">
    <property type="entry name" value="Winged helix' DNA-binding domain"/>
    <property type="match status" value="1"/>
</dbReference>
<dbReference type="AlphaFoldDB" id="A0A1I5V373"/>
<dbReference type="Proteomes" id="UP000198727">
    <property type="component" value="Unassembled WGS sequence"/>
</dbReference>
<evidence type="ECO:0008006" key="3">
    <source>
        <dbReference type="Google" id="ProtNLM"/>
    </source>
</evidence>
<dbReference type="InterPro" id="IPR036388">
    <property type="entry name" value="WH-like_DNA-bd_sf"/>
</dbReference>